<evidence type="ECO:0000256" key="4">
    <source>
        <dbReference type="ARBA" id="ARBA00023136"/>
    </source>
</evidence>
<dbReference type="EMBL" id="JAJSON010000025">
    <property type="protein sequence ID" value="MCG9972428.1"/>
    <property type="molecule type" value="Genomic_DNA"/>
</dbReference>
<gene>
    <name evidence="5" type="ORF">LU635_12330</name>
</gene>
<dbReference type="Pfam" id="PF06977">
    <property type="entry name" value="SdiA-regulated"/>
    <property type="match status" value="1"/>
</dbReference>
<sequence length="284" mass="32164">MTKWAIGIVVTVLILAGIIYAVYENNDYDFSDAEKSYEIVEEWELPGELREVSGMEWAGEDKIACIQDEDGIIFIYDLKASRIVKQYRFDAGGDYEAITLLEDNYWVAESNGRLLRVEDINGPEGNSEEVKLKFEYRNNIEGIAASDAGDLWISVKDRNLDNQGDYKGIYSFNPETGILDMDPVLKVKYNDPEFDVFRTSNPRKLIRPSDLCFEPSTGDVHILDAEFQKILVVNRNSGKIKKIHLLDPAEFPQPEGICFSPSGRLFVSNEGKFGAPTIKEIKLQ</sequence>
<protein>
    <submittedName>
        <fullName evidence="5">SdiA-regulated domain-containing protein</fullName>
    </submittedName>
</protein>
<accession>A0A9X1UY62</accession>
<keyword evidence="6" id="KW-1185">Reference proteome</keyword>
<comment type="similarity">
    <text evidence="2">Belongs to the YjiK family.</text>
</comment>
<keyword evidence="3" id="KW-1003">Cell membrane</keyword>
<dbReference type="AlphaFoldDB" id="A0A9X1UY62"/>
<dbReference type="InterPro" id="IPR009722">
    <property type="entry name" value="YjiK/CarP"/>
</dbReference>
<evidence type="ECO:0000256" key="1">
    <source>
        <dbReference type="ARBA" id="ARBA00004236"/>
    </source>
</evidence>
<evidence type="ECO:0000313" key="5">
    <source>
        <dbReference type="EMBL" id="MCG9972428.1"/>
    </source>
</evidence>
<proteinExistence type="inferred from homology"/>
<dbReference type="SUPFAM" id="SSF101898">
    <property type="entry name" value="NHL repeat"/>
    <property type="match status" value="1"/>
</dbReference>
<dbReference type="Gene3D" id="2.120.10.30">
    <property type="entry name" value="TolB, C-terminal domain"/>
    <property type="match status" value="1"/>
</dbReference>
<dbReference type="RefSeq" id="WP_240099676.1">
    <property type="nucleotide sequence ID" value="NZ_JAJSON010000025.1"/>
</dbReference>
<dbReference type="Proteomes" id="UP001139344">
    <property type="component" value="Unassembled WGS sequence"/>
</dbReference>
<name>A0A9X1UY62_9FLAO</name>
<comment type="caution">
    <text evidence="5">The sequence shown here is derived from an EMBL/GenBank/DDBJ whole genome shotgun (WGS) entry which is preliminary data.</text>
</comment>
<dbReference type="InterPro" id="IPR011042">
    <property type="entry name" value="6-blade_b-propeller_TolB-like"/>
</dbReference>
<organism evidence="5 6">
    <name type="scientific">Christiangramia crocea</name>
    <dbReference type="NCBI Taxonomy" id="2904124"/>
    <lineage>
        <taxon>Bacteria</taxon>
        <taxon>Pseudomonadati</taxon>
        <taxon>Bacteroidota</taxon>
        <taxon>Flavobacteriia</taxon>
        <taxon>Flavobacteriales</taxon>
        <taxon>Flavobacteriaceae</taxon>
        <taxon>Christiangramia</taxon>
    </lineage>
</organism>
<reference evidence="5" key="1">
    <citation type="submission" date="2021-12" db="EMBL/GenBank/DDBJ databases">
        <title>Description of Gramella crocea sp. nov., a new bacterium isolated from activated sludge.</title>
        <authorList>
            <person name="Zhang X."/>
        </authorList>
    </citation>
    <scope>NUCLEOTIDE SEQUENCE</scope>
    <source>
        <strain evidence="5">YB25</strain>
    </source>
</reference>
<dbReference type="GO" id="GO:0005886">
    <property type="term" value="C:plasma membrane"/>
    <property type="evidence" value="ECO:0007669"/>
    <property type="project" value="UniProtKB-SubCell"/>
</dbReference>
<comment type="subcellular location">
    <subcellularLocation>
        <location evidence="1">Cell membrane</location>
    </subcellularLocation>
</comment>
<keyword evidence="4" id="KW-0472">Membrane</keyword>
<evidence type="ECO:0000256" key="2">
    <source>
        <dbReference type="ARBA" id="ARBA00009852"/>
    </source>
</evidence>
<evidence type="ECO:0000313" key="6">
    <source>
        <dbReference type="Proteomes" id="UP001139344"/>
    </source>
</evidence>
<evidence type="ECO:0000256" key="3">
    <source>
        <dbReference type="ARBA" id="ARBA00022475"/>
    </source>
</evidence>